<dbReference type="OrthoDB" id="237820at2"/>
<dbReference type="Gene3D" id="2.160.20.80">
    <property type="entry name" value="E3 ubiquitin-protein ligase SopA"/>
    <property type="match status" value="2"/>
</dbReference>
<dbReference type="Proteomes" id="UP000254848">
    <property type="component" value="Unassembled WGS sequence"/>
</dbReference>
<gene>
    <name evidence="3" type="ORF">C8D90_11084</name>
</gene>
<dbReference type="RefSeq" id="WP_115459950.1">
    <property type="nucleotide sequence ID" value="NZ_QRAP01000010.1"/>
</dbReference>
<keyword evidence="4" id="KW-1185">Reference proteome</keyword>
<dbReference type="Pfam" id="PF09937">
    <property type="entry name" value="DUF2169"/>
    <property type="match status" value="1"/>
</dbReference>
<proteinExistence type="predicted"/>
<evidence type="ECO:0000259" key="2">
    <source>
        <dbReference type="Pfam" id="PF09937"/>
    </source>
</evidence>
<dbReference type="InterPro" id="IPR018683">
    <property type="entry name" value="DUF2169"/>
</dbReference>
<accession>A0A370QFJ3</accession>
<dbReference type="PANTHER" id="PTHR42999">
    <property type="entry name" value="ANTIBIOTIC RESISTANCE PROTEIN MCBG"/>
    <property type="match status" value="1"/>
</dbReference>
<dbReference type="PANTHER" id="PTHR42999:SF1">
    <property type="entry name" value="PENTAPEPTIDE REPEAT-CONTAINING PROTEIN"/>
    <property type="match status" value="1"/>
</dbReference>
<feature type="region of interest" description="Disordered" evidence="1">
    <location>
        <begin position="388"/>
        <end position="407"/>
    </location>
</feature>
<evidence type="ECO:0000313" key="4">
    <source>
        <dbReference type="Proteomes" id="UP000254848"/>
    </source>
</evidence>
<dbReference type="Pfam" id="PF13599">
    <property type="entry name" value="Pentapeptide_4"/>
    <property type="match status" value="1"/>
</dbReference>
<name>A0A370QFJ3_9GAMM</name>
<protein>
    <submittedName>
        <fullName evidence="3">Uncharacterized protein YjbI with pentapeptide repeats</fullName>
    </submittedName>
</protein>
<feature type="region of interest" description="Disordered" evidence="1">
    <location>
        <begin position="110"/>
        <end position="133"/>
    </location>
</feature>
<sequence length="744" mass="83395">MRIIRPQQLAVLKNGYQIGQECHMGISVIAGFYLSRPSHFVTEAQIWQAWKSAPTSFHVLDGAEPKPYAEFLLAGHAGIGEEVTALDVIAHVGPLTRRWRVEGESNKAGMMTKPFTRMPMDHTQSWGGKGCKDNPLGRGYNDNRHPTLMTMNIDGSAMVCSPLAAPTPLPPDFQVRKSYIDDVAGAMTDKHYLETCFPGLPPSIDRRYFQTAAPQQWLKKAEWPDDVPFELHGFRAGYDVLAGEFPAVRARAFAWRNGQPEPEEVLLLRKTLWLLPDNDIGLIVFTGHLSLSHLFEEPLETLLVALDPAAALRDEAHYCGAYTRRTQEGAPPFEFLNDPDLMPEGMALNVIRDLSDHPDSKRYSALPLAKVDAARFYRDLQETIELYRQRQKQRESGESDKAGAENPVLPAISDELGENWLRQGENEAENMTFSGTDFSTHTLQNKQFRYCTFNNCSFPGTCLQDCTFEFCQFIYCSFSKATFKNVTLKSCFVRNSRLQEALIERGVWEKVTVESSGFQMSRFNGCIWNHNVIMQGDFSQCSFDDSSLNHGFFSGTTLSDATFHQGNVISCVFEKCASQGTAFNGCALEKDSFVGGSWQKCSFIACQIESVTTGLGISLSGTHFEQCSMSKVGFTKADLRDSRFAHCTLLETCCDMANLEQANVTHCDMAGLRLKDAVLIHSSWNGVSLQQGMLYNADLRDATFRGCNFVGANLAMINQNVMTRFERCLMEQTHWIPRRYRATA</sequence>
<dbReference type="InterPro" id="IPR052949">
    <property type="entry name" value="PA_immunity-related"/>
</dbReference>
<dbReference type="EMBL" id="QRAP01000010">
    <property type="protein sequence ID" value="RDK86810.1"/>
    <property type="molecule type" value="Genomic_DNA"/>
</dbReference>
<comment type="caution">
    <text evidence="3">The sequence shown here is derived from an EMBL/GenBank/DDBJ whole genome shotgun (WGS) entry which is preliminary data.</text>
</comment>
<evidence type="ECO:0000313" key="3">
    <source>
        <dbReference type="EMBL" id="RDK86810.1"/>
    </source>
</evidence>
<dbReference type="AlphaFoldDB" id="A0A370QFJ3"/>
<evidence type="ECO:0000256" key="1">
    <source>
        <dbReference type="SAM" id="MobiDB-lite"/>
    </source>
</evidence>
<feature type="domain" description="DUF2169" evidence="2">
    <location>
        <begin position="24"/>
        <end position="285"/>
    </location>
</feature>
<dbReference type="Pfam" id="PF00805">
    <property type="entry name" value="Pentapeptide"/>
    <property type="match status" value="2"/>
</dbReference>
<dbReference type="SUPFAM" id="SSF141571">
    <property type="entry name" value="Pentapeptide repeat-like"/>
    <property type="match status" value="2"/>
</dbReference>
<organism evidence="3 4">
    <name type="scientific">Enterobacillus tribolii</name>
    <dbReference type="NCBI Taxonomy" id="1487935"/>
    <lineage>
        <taxon>Bacteria</taxon>
        <taxon>Pseudomonadati</taxon>
        <taxon>Pseudomonadota</taxon>
        <taxon>Gammaproteobacteria</taxon>
        <taxon>Enterobacterales</taxon>
        <taxon>Hafniaceae</taxon>
        <taxon>Enterobacillus</taxon>
    </lineage>
</organism>
<feature type="compositionally biased region" description="Basic and acidic residues" evidence="1">
    <location>
        <begin position="388"/>
        <end position="403"/>
    </location>
</feature>
<dbReference type="InterPro" id="IPR001646">
    <property type="entry name" value="5peptide_repeat"/>
</dbReference>
<reference evidence="3 4" key="1">
    <citation type="submission" date="2018-07" db="EMBL/GenBank/DDBJ databases">
        <title>Genomic Encyclopedia of Type Strains, Phase IV (KMG-IV): sequencing the most valuable type-strain genomes for metagenomic binning, comparative biology and taxonomic classification.</title>
        <authorList>
            <person name="Goeker M."/>
        </authorList>
    </citation>
    <scope>NUCLEOTIDE SEQUENCE [LARGE SCALE GENOMIC DNA]</scope>
    <source>
        <strain evidence="3 4">DSM 103736</strain>
    </source>
</reference>